<dbReference type="SMART" id="SM00342">
    <property type="entry name" value="HTH_ARAC"/>
    <property type="match status" value="1"/>
</dbReference>
<evidence type="ECO:0000313" key="6">
    <source>
        <dbReference type="Proteomes" id="UP000246145"/>
    </source>
</evidence>
<dbReference type="RefSeq" id="WP_116519410.1">
    <property type="nucleotide sequence ID" value="NZ_JACCEX010000003.1"/>
</dbReference>
<dbReference type="InterPro" id="IPR050204">
    <property type="entry name" value="AraC_XylS_family_regulators"/>
</dbReference>
<feature type="domain" description="HTH araC/xylS-type" evidence="4">
    <location>
        <begin position="230"/>
        <end position="333"/>
    </location>
</feature>
<dbReference type="Pfam" id="PF14525">
    <property type="entry name" value="AraC_binding_2"/>
    <property type="match status" value="1"/>
</dbReference>
<protein>
    <submittedName>
        <fullName evidence="5">AraC-like DNA-binding protein</fullName>
    </submittedName>
</protein>
<dbReference type="InterPro" id="IPR035418">
    <property type="entry name" value="AraC-bd_2"/>
</dbReference>
<organism evidence="5 6">
    <name type="scientific">Pusillimonas noertemannii</name>
    <dbReference type="NCBI Taxonomy" id="305977"/>
    <lineage>
        <taxon>Bacteria</taxon>
        <taxon>Pseudomonadati</taxon>
        <taxon>Pseudomonadota</taxon>
        <taxon>Betaproteobacteria</taxon>
        <taxon>Burkholderiales</taxon>
        <taxon>Alcaligenaceae</taxon>
        <taxon>Pusillimonas</taxon>
    </lineage>
</organism>
<dbReference type="PRINTS" id="PR00032">
    <property type="entry name" value="HTHARAC"/>
</dbReference>
<gene>
    <name evidence="5" type="ORF">C7440_3571</name>
</gene>
<keyword evidence="1" id="KW-0805">Transcription regulation</keyword>
<dbReference type="SUPFAM" id="SSF46689">
    <property type="entry name" value="Homeodomain-like"/>
    <property type="match status" value="2"/>
</dbReference>
<comment type="caution">
    <text evidence="5">The sequence shown here is derived from an EMBL/GenBank/DDBJ whole genome shotgun (WGS) entry which is preliminary data.</text>
</comment>
<evidence type="ECO:0000313" key="5">
    <source>
        <dbReference type="EMBL" id="PVY60534.1"/>
    </source>
</evidence>
<evidence type="ECO:0000259" key="4">
    <source>
        <dbReference type="PROSITE" id="PS01124"/>
    </source>
</evidence>
<keyword evidence="3" id="KW-0804">Transcription</keyword>
<dbReference type="PANTHER" id="PTHR46796">
    <property type="entry name" value="HTH-TYPE TRANSCRIPTIONAL ACTIVATOR RHAS-RELATED"/>
    <property type="match status" value="1"/>
</dbReference>
<reference evidence="5 6" key="1">
    <citation type="submission" date="2018-04" db="EMBL/GenBank/DDBJ databases">
        <title>Genomic Encyclopedia of Type Strains, Phase IV (KMG-IV): sequencing the most valuable type-strain genomes for metagenomic binning, comparative biology and taxonomic classification.</title>
        <authorList>
            <person name="Goeker M."/>
        </authorList>
    </citation>
    <scope>NUCLEOTIDE SEQUENCE [LARGE SCALE GENOMIC DNA]</scope>
    <source>
        <strain evidence="5 6">DSM 10065</strain>
    </source>
</reference>
<keyword evidence="6" id="KW-1185">Reference proteome</keyword>
<dbReference type="InterPro" id="IPR018062">
    <property type="entry name" value="HTH_AraC-typ_CS"/>
</dbReference>
<dbReference type="GO" id="GO:0043565">
    <property type="term" value="F:sequence-specific DNA binding"/>
    <property type="evidence" value="ECO:0007669"/>
    <property type="project" value="InterPro"/>
</dbReference>
<evidence type="ECO:0000256" key="3">
    <source>
        <dbReference type="ARBA" id="ARBA00023163"/>
    </source>
</evidence>
<dbReference type="OrthoDB" id="185346at2"/>
<dbReference type="PROSITE" id="PS01124">
    <property type="entry name" value="HTH_ARAC_FAMILY_2"/>
    <property type="match status" value="1"/>
</dbReference>
<dbReference type="AlphaFoldDB" id="A0A2U1CHX3"/>
<dbReference type="GO" id="GO:0003700">
    <property type="term" value="F:DNA-binding transcription factor activity"/>
    <property type="evidence" value="ECO:0007669"/>
    <property type="project" value="InterPro"/>
</dbReference>
<evidence type="ECO:0000256" key="2">
    <source>
        <dbReference type="ARBA" id="ARBA00023125"/>
    </source>
</evidence>
<sequence length="336" mass="37014">MNLPSPPPIAPRDALALRLFHSHDLDETRSTVSRVFKPHDLDVLGRRQKLDAFMDHLPLGKASINRLCYGADVSIEPDCLGDFLLVQMPMRGSAQIRCGDQQITSGPHTASVLTPSLPLHMRWQGQCDQLIIRLERAALEAACGAQLGHALPRPIEFQLGMNLRSPQGAAWQSLVQFLASSAFADEAAGHALIGQQVEQLLVATLLAQHPHNYTEALAQPVQAPPSHYVQRAEDYILAHYAQPITIEALAGHAAISARSLHKGFQQHKGMSPMSFLRLVRLQKVHERLLRARAHAEPVSITRVALEAGFTHLGHFTQAYRRQFGETPTQTAAPRSC</sequence>
<accession>A0A2U1CHX3</accession>
<dbReference type="EMBL" id="QEKO01000008">
    <property type="protein sequence ID" value="PVY60534.1"/>
    <property type="molecule type" value="Genomic_DNA"/>
</dbReference>
<name>A0A2U1CHX3_9BURK</name>
<dbReference type="Gene3D" id="1.10.10.60">
    <property type="entry name" value="Homeodomain-like"/>
    <property type="match status" value="1"/>
</dbReference>
<dbReference type="STRING" id="1231391.GCA_000308195_01896"/>
<dbReference type="Proteomes" id="UP000246145">
    <property type="component" value="Unassembled WGS sequence"/>
</dbReference>
<dbReference type="InterPro" id="IPR020449">
    <property type="entry name" value="Tscrpt_reg_AraC-type_HTH"/>
</dbReference>
<proteinExistence type="predicted"/>
<dbReference type="InterPro" id="IPR018060">
    <property type="entry name" value="HTH_AraC"/>
</dbReference>
<dbReference type="PROSITE" id="PS00041">
    <property type="entry name" value="HTH_ARAC_FAMILY_1"/>
    <property type="match status" value="1"/>
</dbReference>
<evidence type="ECO:0000256" key="1">
    <source>
        <dbReference type="ARBA" id="ARBA00023015"/>
    </source>
</evidence>
<keyword evidence="2 5" id="KW-0238">DNA-binding</keyword>
<dbReference type="Pfam" id="PF12833">
    <property type="entry name" value="HTH_18"/>
    <property type="match status" value="1"/>
</dbReference>
<dbReference type="InterPro" id="IPR009057">
    <property type="entry name" value="Homeodomain-like_sf"/>
</dbReference>